<sequence length="579" mass="64809">MLTEDELSFLADVFGERFGAVGAKLLNDMAVSLKETGDLIPSYANRLQQLYKYGYDTDLISKELARETGKSLADIEKMFQSVAQEGYDWVKPFYDAKGIKQIPLAENVALQTIIKSAAKTTRNSLLNLSNTTIVGIGGGKDFQPIAKFYQKTVDKAITAAATGALDYNSAIKEAVKEMANSGLRIQYEKGYTKRLDSAVRQNVLDGISYIAQETAKATGEEFGADGVEISAHSPCAPDHLPYQGNQYSTKDFDKLQGQLKRPIGNWNCRHIAYPILLGISSPANSKAELAEMQRYSNEKIAIDGNEYTRYECTQIQRKLETSLRYTREEKQLFQAVKDADGTREATERIRFLSGKYKEVGEKADLPTKAERTKTIAAKMKEKSFESGITSKKNAGFDNAKVDIDFINSSEYKDKFKHITNNAKVNTQIYDQARAMLIHRKGTYNEDLCLINSLSGKVVGRQVNSNVVNNVVYNRSLNKAIAESEPFTLISVHNHPTNIPPTGKDFTSNGSHKYNLGIVACHDGTVYTYKSGNKIFTSGLFDKRVEKYKKVYYNSSEVEVHEMVLDEFVKEYGIEWSKIK</sequence>
<protein>
    <submittedName>
        <fullName evidence="1">Phage minor capsid protein 2</fullName>
    </submittedName>
</protein>
<reference evidence="1 2" key="1">
    <citation type="submission" date="2016-01" db="EMBL/GenBank/DDBJ databases">
        <title>Genome sequence of Clostridium neopropionicum X4, DSM-3847.</title>
        <authorList>
            <person name="Poehlein A."/>
            <person name="Beck M.H."/>
            <person name="Bengelsdorf F.R."/>
            <person name="Daniel R."/>
            <person name="Duerre P."/>
        </authorList>
    </citation>
    <scope>NUCLEOTIDE SEQUENCE [LARGE SCALE GENOMIC DNA]</scope>
    <source>
        <strain evidence="1 2">DSM-3847</strain>
    </source>
</reference>
<proteinExistence type="predicted"/>
<keyword evidence="2" id="KW-1185">Reference proteome</keyword>
<dbReference type="InterPro" id="IPR009319">
    <property type="entry name" value="Phage_A118_VSP1"/>
</dbReference>
<dbReference type="EMBL" id="LRVM01000012">
    <property type="protein sequence ID" value="KXL52002.1"/>
    <property type="molecule type" value="Genomic_DNA"/>
</dbReference>
<evidence type="ECO:0000313" key="1">
    <source>
        <dbReference type="EMBL" id="KXL52002.1"/>
    </source>
</evidence>
<comment type="caution">
    <text evidence="1">The sequence shown here is derived from an EMBL/GenBank/DDBJ whole genome shotgun (WGS) entry which is preliminary data.</text>
</comment>
<evidence type="ECO:0000313" key="2">
    <source>
        <dbReference type="Proteomes" id="UP000070539"/>
    </source>
</evidence>
<dbReference type="OrthoDB" id="3197444at2"/>
<dbReference type="Pfam" id="PF06152">
    <property type="entry name" value="Phage_min_cap2"/>
    <property type="match status" value="1"/>
</dbReference>
<dbReference type="AlphaFoldDB" id="A0A136WBX5"/>
<dbReference type="RefSeq" id="WP_066090293.1">
    <property type="nucleotide sequence ID" value="NZ_LRVM01000012.1"/>
</dbReference>
<organism evidence="1 2">
    <name type="scientific">Anaerotignum neopropionicum</name>
    <dbReference type="NCBI Taxonomy" id="36847"/>
    <lineage>
        <taxon>Bacteria</taxon>
        <taxon>Bacillati</taxon>
        <taxon>Bacillota</taxon>
        <taxon>Clostridia</taxon>
        <taxon>Lachnospirales</taxon>
        <taxon>Anaerotignaceae</taxon>
        <taxon>Anaerotignum</taxon>
    </lineage>
</organism>
<name>A0A136WBX5_9FIRM</name>
<gene>
    <name evidence="1" type="ORF">CLNEO_27010</name>
</gene>
<dbReference type="GO" id="GO:0005198">
    <property type="term" value="F:structural molecule activity"/>
    <property type="evidence" value="ECO:0007669"/>
    <property type="project" value="InterPro"/>
</dbReference>
<dbReference type="Proteomes" id="UP000070539">
    <property type="component" value="Unassembled WGS sequence"/>
</dbReference>
<accession>A0A136WBX5</accession>
<dbReference type="STRING" id="36847.CLNEO_27010"/>